<evidence type="ECO:0000256" key="1">
    <source>
        <dbReference type="SAM" id="MobiDB-lite"/>
    </source>
</evidence>
<evidence type="ECO:0000313" key="3">
    <source>
        <dbReference type="Proteomes" id="UP000007431"/>
    </source>
</evidence>
<dbReference type="VEuPathDB" id="FungiDB:SCHCODRAFT_02553424"/>
<protein>
    <submittedName>
        <fullName evidence="2">Uncharacterized protein</fullName>
    </submittedName>
</protein>
<feature type="compositionally biased region" description="Polar residues" evidence="1">
    <location>
        <begin position="81"/>
        <end position="93"/>
    </location>
</feature>
<dbReference type="EMBL" id="GL377311">
    <property type="protein sequence ID" value="EFI93250.1"/>
    <property type="molecule type" value="Genomic_DNA"/>
</dbReference>
<dbReference type="OrthoDB" id="10324404at2759"/>
<proteinExistence type="predicted"/>
<accession>D8QG89</accession>
<sequence length="104" mass="11292">MVSAAAVAELYLVNRVILVDHTRWEGGLANRTRMRGILSELAHLEYGTDTAAQAEQSTTPEAEQPVGRWAELRRKWAASRATRTSGAQTTARATDSDAPVEVVA</sequence>
<dbReference type="GeneID" id="9591924"/>
<reference evidence="2 3" key="1">
    <citation type="journal article" date="2010" name="Nat. Biotechnol.">
        <title>Genome sequence of the model mushroom Schizophyllum commune.</title>
        <authorList>
            <person name="Ohm R.A."/>
            <person name="de Jong J.F."/>
            <person name="Lugones L.G."/>
            <person name="Aerts A."/>
            <person name="Kothe E."/>
            <person name="Stajich J.E."/>
            <person name="de Vries R.P."/>
            <person name="Record E."/>
            <person name="Levasseur A."/>
            <person name="Baker S.E."/>
            <person name="Bartholomew K.A."/>
            <person name="Coutinho P.M."/>
            <person name="Erdmann S."/>
            <person name="Fowler T.J."/>
            <person name="Gathman A.C."/>
            <person name="Lombard V."/>
            <person name="Henrissat B."/>
            <person name="Knabe N."/>
            <person name="Kuees U."/>
            <person name="Lilly W.W."/>
            <person name="Lindquist E."/>
            <person name="Lucas S."/>
            <person name="Magnuson J.K."/>
            <person name="Piumi F."/>
            <person name="Raudaskoski M."/>
            <person name="Salamov A."/>
            <person name="Schmutz J."/>
            <person name="Schwarze F.W.M.R."/>
            <person name="vanKuyk P.A."/>
            <person name="Horton J.S."/>
            <person name="Grigoriev I.V."/>
            <person name="Woesten H.A.B."/>
        </authorList>
    </citation>
    <scope>NUCLEOTIDE SEQUENCE [LARGE SCALE GENOMIC DNA]</scope>
    <source>
        <strain evidence="3">H4-8 / FGSC 9210</strain>
    </source>
</reference>
<organism evidence="3">
    <name type="scientific">Schizophyllum commune (strain H4-8 / FGSC 9210)</name>
    <name type="common">Split gill fungus</name>
    <dbReference type="NCBI Taxonomy" id="578458"/>
    <lineage>
        <taxon>Eukaryota</taxon>
        <taxon>Fungi</taxon>
        <taxon>Dikarya</taxon>
        <taxon>Basidiomycota</taxon>
        <taxon>Agaricomycotina</taxon>
        <taxon>Agaricomycetes</taxon>
        <taxon>Agaricomycetidae</taxon>
        <taxon>Agaricales</taxon>
        <taxon>Schizophyllaceae</taxon>
        <taxon>Schizophyllum</taxon>
    </lineage>
</organism>
<name>D8QG89_SCHCM</name>
<dbReference type="KEGG" id="scm:SCHCO_02553424"/>
<dbReference type="AlphaFoldDB" id="D8QG89"/>
<keyword evidence="3" id="KW-1185">Reference proteome</keyword>
<evidence type="ECO:0000313" key="2">
    <source>
        <dbReference type="EMBL" id="EFI93250.1"/>
    </source>
</evidence>
<feature type="non-terminal residue" evidence="2">
    <location>
        <position position="104"/>
    </location>
</feature>
<dbReference type="HOGENOM" id="CLU_2251613_0_0_1"/>
<dbReference type="Proteomes" id="UP000007431">
    <property type="component" value="Unassembled WGS sequence"/>
</dbReference>
<gene>
    <name evidence="2" type="ORF">SCHCODRAFT_112877</name>
</gene>
<feature type="region of interest" description="Disordered" evidence="1">
    <location>
        <begin position="79"/>
        <end position="104"/>
    </location>
</feature>
<dbReference type="RefSeq" id="XP_003028153.1">
    <property type="nucleotide sequence ID" value="XM_003028107.1"/>
</dbReference>
<dbReference type="InParanoid" id="D8QG89"/>